<evidence type="ECO:0000313" key="4">
    <source>
        <dbReference type="EMBL" id="NAS12102.1"/>
    </source>
</evidence>
<keyword evidence="2" id="KW-0067">ATP-binding</keyword>
<name>A0A6L9EBT7_9FLAO</name>
<accession>A0A6L9EBT7</accession>
<dbReference type="PANTHER" id="PTHR43788">
    <property type="entry name" value="DNA2/NAM7 HELICASE FAMILY MEMBER"/>
    <property type="match status" value="1"/>
</dbReference>
<organism evidence="4 5">
    <name type="scientific">Poritiphilus flavus</name>
    <dbReference type="NCBI Taxonomy" id="2697053"/>
    <lineage>
        <taxon>Bacteria</taxon>
        <taxon>Pseudomonadati</taxon>
        <taxon>Bacteroidota</taxon>
        <taxon>Flavobacteriia</taxon>
        <taxon>Flavobacteriales</taxon>
        <taxon>Flavobacteriaceae</taxon>
        <taxon>Poritiphilus</taxon>
    </lineage>
</organism>
<gene>
    <name evidence="4" type="ORF">GTQ38_08830</name>
</gene>
<sequence length="479" mass="55452">MTTLTPTSFFKLLKEKFPHEPTAKQSVALQRIANFLLSEEKNTLFLLKGYAGTGKTTIIGDIVTNLWKTRMKAVLMAPTGRAAKVMSGYSGTQAFTIHRKIYVPKKERGGGIRFVLAPNKHRNTVFIVDEASMIPDMPTDSKLFENGSLLDDLLQYVYSGHGCKLILIGDTAQLPPVRLDISPALDANKLERHYDKQVKKMELDEVVRQAEDSGILSNATHLREQLRTQFYDDFKFHLANFNDIVRLTEGYDIQEKIEDSYRENGREETVFIVRSNKRANLYNANIRERILYLENEIATGDYLMVVKNNYFWLRPNSEAGFIANGDIIEVLEIYSIKELYGFKFADVKVQMVDYPKQRPFETVLLLDTIRAETPSLSYEDGNRLYQEVQQDYAHEKSKYKKFLAVKNNRYFNALQVKFSYAITCHKSQGGQWKTVFVEQPYLPEGIDKEFLRWLYTAITRAREKVYLIGFKRDFFVNEE</sequence>
<protein>
    <submittedName>
        <fullName evidence="4">AAA family ATPase</fullName>
    </submittedName>
</protein>
<evidence type="ECO:0000256" key="2">
    <source>
        <dbReference type="ARBA" id="ARBA00022840"/>
    </source>
</evidence>
<dbReference type="InterPro" id="IPR050534">
    <property type="entry name" value="Coronavir_polyprotein_1ab"/>
</dbReference>
<dbReference type="Pfam" id="PF13604">
    <property type="entry name" value="AAA_30"/>
    <property type="match status" value="1"/>
</dbReference>
<dbReference type="Proteomes" id="UP000475249">
    <property type="component" value="Unassembled WGS sequence"/>
</dbReference>
<dbReference type="SUPFAM" id="SSF52540">
    <property type="entry name" value="P-loop containing nucleoside triphosphate hydrolases"/>
    <property type="match status" value="1"/>
</dbReference>
<proteinExistence type="predicted"/>
<dbReference type="RefSeq" id="WP_161435129.1">
    <property type="nucleotide sequence ID" value="NZ_WXYO01000003.1"/>
</dbReference>
<dbReference type="Pfam" id="PF13538">
    <property type="entry name" value="UvrD_C_2"/>
    <property type="match status" value="1"/>
</dbReference>
<dbReference type="CDD" id="cd17933">
    <property type="entry name" value="DEXSc_RecD-like"/>
    <property type="match status" value="1"/>
</dbReference>
<evidence type="ECO:0000313" key="5">
    <source>
        <dbReference type="Proteomes" id="UP000475249"/>
    </source>
</evidence>
<dbReference type="InterPro" id="IPR027785">
    <property type="entry name" value="UvrD-like_helicase_C"/>
</dbReference>
<dbReference type="CDD" id="cd18809">
    <property type="entry name" value="SF1_C_RecD"/>
    <property type="match status" value="1"/>
</dbReference>
<dbReference type="AlphaFoldDB" id="A0A6L9EBT7"/>
<comment type="caution">
    <text evidence="4">The sequence shown here is derived from an EMBL/GenBank/DDBJ whole genome shotgun (WGS) entry which is preliminary data.</text>
</comment>
<evidence type="ECO:0000256" key="1">
    <source>
        <dbReference type="ARBA" id="ARBA00022741"/>
    </source>
</evidence>
<dbReference type="PANTHER" id="PTHR43788:SF6">
    <property type="entry name" value="DNA HELICASE B"/>
    <property type="match status" value="1"/>
</dbReference>
<keyword evidence="1" id="KW-0547">Nucleotide-binding</keyword>
<dbReference type="InterPro" id="IPR027417">
    <property type="entry name" value="P-loop_NTPase"/>
</dbReference>
<dbReference type="EMBL" id="WXYO01000003">
    <property type="protein sequence ID" value="NAS12102.1"/>
    <property type="molecule type" value="Genomic_DNA"/>
</dbReference>
<feature type="domain" description="UvrD-like helicase C-terminal" evidence="3">
    <location>
        <begin position="419"/>
        <end position="468"/>
    </location>
</feature>
<reference evidence="4 5" key="1">
    <citation type="submission" date="2020-01" db="EMBL/GenBank/DDBJ databases">
        <title>Bacteria diversity of Porities sp.</title>
        <authorList>
            <person name="Wang G."/>
        </authorList>
    </citation>
    <scope>NUCLEOTIDE SEQUENCE [LARGE SCALE GENOMIC DNA]</scope>
    <source>
        <strain evidence="4 5">R33</strain>
    </source>
</reference>
<evidence type="ECO:0000259" key="3">
    <source>
        <dbReference type="Pfam" id="PF13538"/>
    </source>
</evidence>
<dbReference type="Gene3D" id="3.40.50.300">
    <property type="entry name" value="P-loop containing nucleotide triphosphate hydrolases"/>
    <property type="match status" value="2"/>
</dbReference>
<dbReference type="GO" id="GO:0003678">
    <property type="term" value="F:DNA helicase activity"/>
    <property type="evidence" value="ECO:0007669"/>
    <property type="project" value="UniProtKB-ARBA"/>
</dbReference>
<keyword evidence="5" id="KW-1185">Reference proteome</keyword>
<dbReference type="GO" id="GO:0005524">
    <property type="term" value="F:ATP binding"/>
    <property type="evidence" value="ECO:0007669"/>
    <property type="project" value="UniProtKB-KW"/>
</dbReference>